<dbReference type="UniPathway" id="UPA00034">
    <property type="reaction ID" value="UER00017"/>
</dbReference>
<dbReference type="HAMAP" id="MF_00418">
    <property type="entry name" value="DapA"/>
    <property type="match status" value="1"/>
</dbReference>
<dbReference type="EMBL" id="BEXA01000003">
    <property type="protein sequence ID" value="GAY73506.1"/>
    <property type="molecule type" value="Genomic_DNA"/>
</dbReference>
<sequence length="231" mass="24921">MINADIMTAIVTPFGADGEIDFNALEELTNHLIATGSQGFVIGGTTGETPTLSHDEKVELYTRFAQIVAGRATVIAGTGSNSTQETTNFTHEVSEIPGIDYALVVVPYYNKPNQRGMMAHFEVVAENSNVPLIMYNIPGRTGVTMATDTVVTLSHNANIAGVKQCTSIEDLEYLVENTDDFNVYTGEDVQALSAKMIGANGVISVASHIYGSEMREMYDAFDKGDLKLLEP</sequence>
<keyword evidence="10 12" id="KW-0704">Schiff base</keyword>
<evidence type="ECO:0000256" key="9">
    <source>
        <dbReference type="ARBA" id="ARBA00023239"/>
    </source>
</evidence>
<evidence type="ECO:0000256" key="6">
    <source>
        <dbReference type="ARBA" id="ARBA00022605"/>
    </source>
</evidence>
<comment type="similarity">
    <text evidence="3 12">Belongs to the DapA family.</text>
</comment>
<dbReference type="InterPro" id="IPR020625">
    <property type="entry name" value="Schiff_base-form_aldolases_AS"/>
</dbReference>
<evidence type="ECO:0000256" key="7">
    <source>
        <dbReference type="ARBA" id="ARBA00022915"/>
    </source>
</evidence>
<dbReference type="PROSITE" id="PS00666">
    <property type="entry name" value="DHDPS_2"/>
    <property type="match status" value="1"/>
</dbReference>
<dbReference type="CDD" id="cd00950">
    <property type="entry name" value="DHDPS"/>
    <property type="match status" value="1"/>
</dbReference>
<dbReference type="GO" id="GO:0019877">
    <property type="term" value="P:diaminopimelate biosynthetic process"/>
    <property type="evidence" value="ECO:0007669"/>
    <property type="project" value="UniProtKB-UniRule"/>
</dbReference>
<feature type="binding site" evidence="12">
    <location>
        <position position="203"/>
    </location>
    <ligand>
        <name>pyruvate</name>
        <dbReference type="ChEBI" id="CHEBI:15361"/>
    </ligand>
</feature>
<comment type="subunit">
    <text evidence="12">Homotetramer; dimer of dimers.</text>
</comment>
<comment type="caution">
    <text evidence="12">Was originally thought to be a dihydrodipicolinate synthase (DHDPS), catalyzing the condensation of (S)-aspartate-beta-semialdehyde [(S)-ASA] and pyruvate to dihydrodipicolinate (DHDP). However, it was shown in E.coli that the product of the enzymatic reaction is not dihydrodipicolinate but in fact (4S)-4-hydroxy-2,3,4,5-tetrahydro-(2S)-dipicolinic acid (HTPA), and that the consecutive dehydration reaction leading to DHDP is not spontaneous but catalyzed by DapB.</text>
</comment>
<evidence type="ECO:0000256" key="5">
    <source>
        <dbReference type="ARBA" id="ARBA00022490"/>
    </source>
</evidence>
<reference evidence="13 14" key="1">
    <citation type="submission" date="2017-11" db="EMBL/GenBank/DDBJ databases">
        <title>Draft Genome Sequence of Lactobacillus curieae NBRC 111893 isolated from Koso, a Japanese sugar-Vegetable Fermented Beverage.</title>
        <authorList>
            <person name="Chiou T.Y."/>
            <person name="Oshima K."/>
            <person name="Suda W."/>
            <person name="Hattori M."/>
            <person name="Takahashi T."/>
        </authorList>
    </citation>
    <scope>NUCLEOTIDE SEQUENCE [LARGE SCALE GENOMIC DNA]</scope>
    <source>
        <strain evidence="13 14">NBRC111893</strain>
    </source>
</reference>
<dbReference type="PANTHER" id="PTHR12128">
    <property type="entry name" value="DIHYDRODIPICOLINATE SYNTHASE"/>
    <property type="match status" value="1"/>
</dbReference>
<dbReference type="InterPro" id="IPR013785">
    <property type="entry name" value="Aldolase_TIM"/>
</dbReference>
<dbReference type="AlphaFoldDB" id="A0A401FMG0"/>
<dbReference type="STRING" id="1138822.PL11_005280"/>
<name>A0A401FMG0_9LACO</name>
<gene>
    <name evidence="12" type="primary">dapA</name>
    <name evidence="13" type="ORF">NBRC111893_1652</name>
</gene>
<evidence type="ECO:0000256" key="8">
    <source>
        <dbReference type="ARBA" id="ARBA00023154"/>
    </source>
</evidence>
<organism evidence="13 14">
    <name type="scientific">Lentilactobacillus kosonis</name>
    <dbReference type="NCBI Taxonomy" id="2810561"/>
    <lineage>
        <taxon>Bacteria</taxon>
        <taxon>Bacillati</taxon>
        <taxon>Bacillota</taxon>
        <taxon>Bacilli</taxon>
        <taxon>Lactobacillales</taxon>
        <taxon>Lactobacillaceae</taxon>
        <taxon>Lentilactobacillus</taxon>
    </lineage>
</organism>
<feature type="binding site" evidence="12">
    <location>
        <position position="46"/>
    </location>
    <ligand>
        <name>pyruvate</name>
        <dbReference type="ChEBI" id="CHEBI:15361"/>
    </ligand>
</feature>
<dbReference type="NCBIfam" id="TIGR00674">
    <property type="entry name" value="dapA"/>
    <property type="match status" value="1"/>
</dbReference>
<dbReference type="Pfam" id="PF00701">
    <property type="entry name" value="DHDPS"/>
    <property type="match status" value="1"/>
</dbReference>
<evidence type="ECO:0000256" key="1">
    <source>
        <dbReference type="ARBA" id="ARBA00003294"/>
    </source>
</evidence>
<feature type="active site" description="Schiff-base intermediate with substrate" evidence="12">
    <location>
        <position position="163"/>
    </location>
</feature>
<proteinExistence type="inferred from homology"/>
<evidence type="ECO:0000313" key="13">
    <source>
        <dbReference type="EMBL" id="GAY73506.1"/>
    </source>
</evidence>
<dbReference type="PANTHER" id="PTHR12128:SF66">
    <property type="entry name" value="4-HYDROXY-2-OXOGLUTARATE ALDOLASE, MITOCHONDRIAL"/>
    <property type="match status" value="1"/>
</dbReference>
<dbReference type="GO" id="GO:0005829">
    <property type="term" value="C:cytosol"/>
    <property type="evidence" value="ECO:0007669"/>
    <property type="project" value="TreeGrafter"/>
</dbReference>
<feature type="active site" description="Proton donor/acceptor" evidence="12">
    <location>
        <position position="135"/>
    </location>
</feature>
<comment type="subcellular location">
    <subcellularLocation>
        <location evidence="12">Cytoplasm</location>
    </subcellularLocation>
</comment>
<evidence type="ECO:0000256" key="11">
    <source>
        <dbReference type="ARBA" id="ARBA00047836"/>
    </source>
</evidence>
<comment type="function">
    <text evidence="1 12">Catalyzes the condensation of (S)-aspartate-beta-semialdehyde [(S)-ASA] and pyruvate to 4-hydroxy-tetrahydrodipicolinate (HTPA).</text>
</comment>
<dbReference type="EC" id="4.3.3.7" evidence="4 12"/>
<accession>A0A401FMG0</accession>
<evidence type="ECO:0000256" key="3">
    <source>
        <dbReference type="ARBA" id="ARBA00007592"/>
    </source>
</evidence>
<keyword evidence="9 12" id="KW-0456">Lyase</keyword>
<evidence type="ECO:0000256" key="4">
    <source>
        <dbReference type="ARBA" id="ARBA00012086"/>
    </source>
</evidence>
<dbReference type="Gene3D" id="3.20.20.70">
    <property type="entry name" value="Aldolase class I"/>
    <property type="match status" value="1"/>
</dbReference>
<dbReference type="SUPFAM" id="SSF51569">
    <property type="entry name" value="Aldolase"/>
    <property type="match status" value="1"/>
</dbReference>
<protein>
    <recommendedName>
        <fullName evidence="4 12">4-hydroxy-tetrahydrodipicolinate synthase</fullName>
        <shortName evidence="12">HTPA synthase</shortName>
        <ecNumber evidence="4 12">4.3.3.7</ecNumber>
    </recommendedName>
</protein>
<comment type="caution">
    <text evidence="13">The sequence shown here is derived from an EMBL/GenBank/DDBJ whole genome shotgun (WGS) entry which is preliminary data.</text>
</comment>
<evidence type="ECO:0000313" key="14">
    <source>
        <dbReference type="Proteomes" id="UP000286974"/>
    </source>
</evidence>
<dbReference type="PRINTS" id="PR00146">
    <property type="entry name" value="DHPICSNTHASE"/>
</dbReference>
<dbReference type="InterPro" id="IPR005263">
    <property type="entry name" value="DapA"/>
</dbReference>
<keyword evidence="14" id="KW-1185">Reference proteome</keyword>
<evidence type="ECO:0000256" key="10">
    <source>
        <dbReference type="ARBA" id="ARBA00023270"/>
    </source>
</evidence>
<feature type="site" description="Part of a proton relay during catalysis" evidence="12">
    <location>
        <position position="109"/>
    </location>
</feature>
<keyword evidence="6 12" id="KW-0028">Amino-acid biosynthesis</keyword>
<feature type="site" description="Part of a proton relay during catalysis" evidence="12">
    <location>
        <position position="45"/>
    </location>
</feature>
<dbReference type="InterPro" id="IPR002220">
    <property type="entry name" value="DapA-like"/>
</dbReference>
<keyword evidence="7 12" id="KW-0220">Diaminopimelate biosynthesis</keyword>
<keyword evidence="5 12" id="KW-0963">Cytoplasm</keyword>
<comment type="pathway">
    <text evidence="2 12">Amino-acid biosynthesis; L-lysine biosynthesis via DAP pathway; (S)-tetrahydrodipicolinate from L-aspartate: step 3/4.</text>
</comment>
<comment type="catalytic activity">
    <reaction evidence="11 12">
        <text>L-aspartate 4-semialdehyde + pyruvate = (2S,4S)-4-hydroxy-2,3,4,5-tetrahydrodipicolinate + H2O + H(+)</text>
        <dbReference type="Rhea" id="RHEA:34171"/>
        <dbReference type="ChEBI" id="CHEBI:15361"/>
        <dbReference type="ChEBI" id="CHEBI:15377"/>
        <dbReference type="ChEBI" id="CHEBI:15378"/>
        <dbReference type="ChEBI" id="CHEBI:67139"/>
        <dbReference type="ChEBI" id="CHEBI:537519"/>
        <dbReference type="EC" id="4.3.3.7"/>
    </reaction>
</comment>
<dbReference type="SMART" id="SM01130">
    <property type="entry name" value="DHDPS"/>
    <property type="match status" value="1"/>
</dbReference>
<dbReference type="GO" id="GO:0008840">
    <property type="term" value="F:4-hydroxy-tetrahydrodipicolinate synthase activity"/>
    <property type="evidence" value="ECO:0007669"/>
    <property type="project" value="UniProtKB-UniRule"/>
</dbReference>
<dbReference type="GO" id="GO:0009089">
    <property type="term" value="P:lysine biosynthetic process via diaminopimelate"/>
    <property type="evidence" value="ECO:0007669"/>
    <property type="project" value="UniProtKB-UniRule"/>
</dbReference>
<evidence type="ECO:0000256" key="12">
    <source>
        <dbReference type="HAMAP-Rule" id="MF_00418"/>
    </source>
</evidence>
<dbReference type="Proteomes" id="UP000286974">
    <property type="component" value="Unassembled WGS sequence"/>
</dbReference>
<evidence type="ECO:0000256" key="2">
    <source>
        <dbReference type="ARBA" id="ARBA00005120"/>
    </source>
</evidence>
<keyword evidence="8 12" id="KW-0457">Lysine biosynthesis</keyword>